<dbReference type="Proteomes" id="UP001221142">
    <property type="component" value="Unassembled WGS sequence"/>
</dbReference>
<keyword evidence="2" id="KW-0472">Membrane</keyword>
<evidence type="ECO:0000256" key="2">
    <source>
        <dbReference type="SAM" id="Phobius"/>
    </source>
</evidence>
<reference evidence="3" key="1">
    <citation type="submission" date="2023-03" db="EMBL/GenBank/DDBJ databases">
        <title>Massive genome expansion in bonnet fungi (Mycena s.s.) driven by repeated elements and novel gene families across ecological guilds.</title>
        <authorList>
            <consortium name="Lawrence Berkeley National Laboratory"/>
            <person name="Harder C.B."/>
            <person name="Miyauchi S."/>
            <person name="Viragh M."/>
            <person name="Kuo A."/>
            <person name="Thoen E."/>
            <person name="Andreopoulos B."/>
            <person name="Lu D."/>
            <person name="Skrede I."/>
            <person name="Drula E."/>
            <person name="Henrissat B."/>
            <person name="Morin E."/>
            <person name="Kohler A."/>
            <person name="Barry K."/>
            <person name="LaButti K."/>
            <person name="Morin E."/>
            <person name="Salamov A."/>
            <person name="Lipzen A."/>
            <person name="Mereny Z."/>
            <person name="Hegedus B."/>
            <person name="Baldrian P."/>
            <person name="Stursova M."/>
            <person name="Weitz H."/>
            <person name="Taylor A."/>
            <person name="Grigoriev I.V."/>
            <person name="Nagy L.G."/>
            <person name="Martin F."/>
            <person name="Kauserud H."/>
        </authorList>
    </citation>
    <scope>NUCLEOTIDE SEQUENCE</scope>
    <source>
        <strain evidence="3">9284</strain>
    </source>
</reference>
<feature type="region of interest" description="Disordered" evidence="1">
    <location>
        <begin position="1"/>
        <end position="28"/>
    </location>
</feature>
<gene>
    <name evidence="3" type="ORF">FB45DRAFT_1026298</name>
</gene>
<dbReference type="EMBL" id="JARKIF010000007">
    <property type="protein sequence ID" value="KAJ7635415.1"/>
    <property type="molecule type" value="Genomic_DNA"/>
</dbReference>
<evidence type="ECO:0000313" key="4">
    <source>
        <dbReference type="Proteomes" id="UP001221142"/>
    </source>
</evidence>
<evidence type="ECO:0000256" key="1">
    <source>
        <dbReference type="SAM" id="MobiDB-lite"/>
    </source>
</evidence>
<sequence length="656" mass="73470">MNEATAATPRMPCHGANDGEVRSTESSGSAVFAHATDIVITGGNFTNINHPPSTEPPENFRRIPLGDIILNHEICGPTDTSRVVRLRKRRNYVRRMYSAEIVGLQSPLTMAVITGPGAEEQWKNEVACYSNIRHPTILQLYGITSNGGIHALIFHDDLVAWLRYFWDEYDTSHFSQVLFYSSMRTQIHGADQHVQHISGRRLGLTDYTVWIRPSKGVLHIELVPPESRASVFDPLEKYHTPLPPSFSLINPPHPSELMRSISLEAYHDICSWDLPSRHWFTAPTGMHIQLGSIYYVPNLAAEGVKLDKAFLIAGIPGVDDIASFWYTADDHVDNYWNPILFDEGTVISPETGWIRYRVDSTSVVDGYCLCTDVDPAIVKAWVAQALHIFTSLDIHMNREDYVLREHWRLLMQFSGPLDDLPPGYIFLCPPDQFASDRYQVPGCPAYWSLDPSGVERLPPEEATGMGFPEFELDVKIRGLSWTEDGYAGMREFHATKGYDPDTLDVAKALGYPRYDIACEKDELHAYRKLRHFGKDGESYASIEEPNSQTDQTGSFVGKENDSVEDDSENPAVSGVNESYASSEVADSETDQTGSFVGEEDDSVEDGVLQSNQIADEELTQPSPCGMLVIYVQLVLIGTIFYIYVYAVLDSLSSIYQ</sequence>
<organism evidence="3 4">
    <name type="scientific">Roridomyces roridus</name>
    <dbReference type="NCBI Taxonomy" id="1738132"/>
    <lineage>
        <taxon>Eukaryota</taxon>
        <taxon>Fungi</taxon>
        <taxon>Dikarya</taxon>
        <taxon>Basidiomycota</taxon>
        <taxon>Agaricomycotina</taxon>
        <taxon>Agaricomycetes</taxon>
        <taxon>Agaricomycetidae</taxon>
        <taxon>Agaricales</taxon>
        <taxon>Marasmiineae</taxon>
        <taxon>Mycenaceae</taxon>
        <taxon>Roridomyces</taxon>
    </lineage>
</organism>
<protein>
    <recommendedName>
        <fullName evidence="5">Protein kinase domain-containing protein</fullName>
    </recommendedName>
</protein>
<keyword evidence="4" id="KW-1185">Reference proteome</keyword>
<accession>A0AAD7C251</accession>
<keyword evidence="2" id="KW-1133">Transmembrane helix</keyword>
<evidence type="ECO:0008006" key="5">
    <source>
        <dbReference type="Google" id="ProtNLM"/>
    </source>
</evidence>
<feature type="transmembrane region" description="Helical" evidence="2">
    <location>
        <begin position="627"/>
        <end position="648"/>
    </location>
</feature>
<evidence type="ECO:0000313" key="3">
    <source>
        <dbReference type="EMBL" id="KAJ7635415.1"/>
    </source>
</evidence>
<feature type="region of interest" description="Disordered" evidence="1">
    <location>
        <begin position="537"/>
        <end position="602"/>
    </location>
</feature>
<keyword evidence="2" id="KW-0812">Transmembrane</keyword>
<name>A0AAD7C251_9AGAR</name>
<proteinExistence type="predicted"/>
<feature type="compositionally biased region" description="Polar residues" evidence="1">
    <location>
        <begin position="544"/>
        <end position="554"/>
    </location>
</feature>
<comment type="caution">
    <text evidence="3">The sequence shown here is derived from an EMBL/GenBank/DDBJ whole genome shotgun (WGS) entry which is preliminary data.</text>
</comment>
<dbReference type="AlphaFoldDB" id="A0AAD7C251"/>